<dbReference type="FunFam" id="3.40.50.1000:FF:000069">
    <property type="entry name" value="HAD-superfamily subfamily IIA hydrolase"/>
    <property type="match status" value="1"/>
</dbReference>
<dbReference type="PANTHER" id="PTHR14269:SF4">
    <property type="entry name" value="CAT EYE SYNDROME CRITICAL REGION PROTEIN 5"/>
    <property type="match status" value="1"/>
</dbReference>
<dbReference type="InterPro" id="IPR036412">
    <property type="entry name" value="HAD-like_sf"/>
</dbReference>
<gene>
    <name evidence="1" type="ORF">L873DRAFT_1707188</name>
</gene>
<keyword evidence="2" id="KW-1185">Reference proteome</keyword>
<protein>
    <submittedName>
        <fullName evidence="1">HAD-superfamily hydrolase</fullName>
    </submittedName>
</protein>
<evidence type="ECO:0000313" key="1">
    <source>
        <dbReference type="EMBL" id="RPA93038.1"/>
    </source>
</evidence>
<dbReference type="Gene3D" id="3.40.50.1000">
    <property type="entry name" value="HAD superfamily/HAD-like"/>
    <property type="match status" value="2"/>
</dbReference>
<dbReference type="EMBL" id="ML120461">
    <property type="protein sequence ID" value="RPA93038.1"/>
    <property type="molecule type" value="Genomic_DNA"/>
</dbReference>
<dbReference type="GO" id="GO:0046474">
    <property type="term" value="P:glycerophospholipid biosynthetic process"/>
    <property type="evidence" value="ECO:0007669"/>
    <property type="project" value="TreeGrafter"/>
</dbReference>
<proteinExistence type="predicted"/>
<organism evidence="1 2">
    <name type="scientific">Choiromyces venosus 120613-1</name>
    <dbReference type="NCBI Taxonomy" id="1336337"/>
    <lineage>
        <taxon>Eukaryota</taxon>
        <taxon>Fungi</taxon>
        <taxon>Dikarya</taxon>
        <taxon>Ascomycota</taxon>
        <taxon>Pezizomycotina</taxon>
        <taxon>Pezizomycetes</taxon>
        <taxon>Pezizales</taxon>
        <taxon>Tuberaceae</taxon>
        <taxon>Choiromyces</taxon>
    </lineage>
</organism>
<name>A0A3N4J7P8_9PEZI</name>
<dbReference type="GO" id="GO:0005739">
    <property type="term" value="C:mitochondrion"/>
    <property type="evidence" value="ECO:0007669"/>
    <property type="project" value="TreeGrafter"/>
</dbReference>
<dbReference type="InterPro" id="IPR006353">
    <property type="entry name" value="HAD-SF_hydro_IIA_CECR5"/>
</dbReference>
<dbReference type="AlphaFoldDB" id="A0A3N4J7P8"/>
<dbReference type="NCBIfam" id="TIGR01456">
    <property type="entry name" value="CECR5"/>
    <property type="match status" value="1"/>
</dbReference>
<dbReference type="InterPro" id="IPR023214">
    <property type="entry name" value="HAD_sf"/>
</dbReference>
<dbReference type="InterPro" id="IPR006357">
    <property type="entry name" value="HAD-SF_hydro_IIA"/>
</dbReference>
<accession>A0A3N4J7P8</accession>
<dbReference type="Pfam" id="PF13242">
    <property type="entry name" value="Hydrolase_like"/>
    <property type="match status" value="1"/>
</dbReference>
<sequence>MLSADVSFPRGLSVPETKPDLDSGPTVIVPPAAYMAKTAPGSMATPRNCLEPVDSAAIKAQPKAPNYAFAFDIDGVLIRGGEVIPEAVEALRILNGENEQGIKVPYIFVTNGGGKPEEARCADLSRQLQVPVSPQQFICGHTPMREMAGTYNTVLVVGGVGEACRVVAEGYGFKDVVTPGDLMKSISSITPFRTLTEEELANSRYRDFSDVTIDAVFVFADSRHWGDDVQIIIDLLMSKNGRVGTRSETFDEGPPIFFSHNDVLWKTNHTQNRLGMGALRVMIEALFEQSTGKKLSRAVSFGKPQVGTFKYATSVLERWCKDHSGFGTSAETVYFVGDTPESDIKGTNEFDNLVDEEWYSILVKTGVYEAGTEPRHRPKATVNTVLDAVIFGMERSKIVMAPKLQEGSVSSTDEEEEEE</sequence>
<dbReference type="PANTHER" id="PTHR14269">
    <property type="entry name" value="CDP-DIACYLGLYCEROL--GLYCEROL-3-PHOSPHATE 3-PHOSPHATIDYLTRANSFERASE-RELATED"/>
    <property type="match status" value="1"/>
</dbReference>
<evidence type="ECO:0000313" key="2">
    <source>
        <dbReference type="Proteomes" id="UP000276215"/>
    </source>
</evidence>
<dbReference type="STRING" id="1336337.A0A3N4J7P8"/>
<dbReference type="Pfam" id="PF13344">
    <property type="entry name" value="Hydrolase_6"/>
    <property type="match status" value="1"/>
</dbReference>
<dbReference type="InterPro" id="IPR050324">
    <property type="entry name" value="CDP-alcohol_PTase-I"/>
</dbReference>
<reference evidence="1 2" key="1">
    <citation type="journal article" date="2018" name="Nat. Ecol. Evol.">
        <title>Pezizomycetes genomes reveal the molecular basis of ectomycorrhizal truffle lifestyle.</title>
        <authorList>
            <person name="Murat C."/>
            <person name="Payen T."/>
            <person name="Noel B."/>
            <person name="Kuo A."/>
            <person name="Morin E."/>
            <person name="Chen J."/>
            <person name="Kohler A."/>
            <person name="Krizsan K."/>
            <person name="Balestrini R."/>
            <person name="Da Silva C."/>
            <person name="Montanini B."/>
            <person name="Hainaut M."/>
            <person name="Levati E."/>
            <person name="Barry K.W."/>
            <person name="Belfiori B."/>
            <person name="Cichocki N."/>
            <person name="Clum A."/>
            <person name="Dockter R.B."/>
            <person name="Fauchery L."/>
            <person name="Guy J."/>
            <person name="Iotti M."/>
            <person name="Le Tacon F."/>
            <person name="Lindquist E.A."/>
            <person name="Lipzen A."/>
            <person name="Malagnac F."/>
            <person name="Mello A."/>
            <person name="Molinier V."/>
            <person name="Miyauchi S."/>
            <person name="Poulain J."/>
            <person name="Riccioni C."/>
            <person name="Rubini A."/>
            <person name="Sitrit Y."/>
            <person name="Splivallo R."/>
            <person name="Traeger S."/>
            <person name="Wang M."/>
            <person name="Zifcakova L."/>
            <person name="Wipf D."/>
            <person name="Zambonelli A."/>
            <person name="Paolocci F."/>
            <person name="Nowrousian M."/>
            <person name="Ottonello S."/>
            <person name="Baldrian P."/>
            <person name="Spatafora J.W."/>
            <person name="Henrissat B."/>
            <person name="Nagy L.G."/>
            <person name="Aury J.M."/>
            <person name="Wincker P."/>
            <person name="Grigoriev I.V."/>
            <person name="Bonfante P."/>
            <person name="Martin F.M."/>
        </authorList>
    </citation>
    <scope>NUCLEOTIDE SEQUENCE [LARGE SCALE GENOMIC DNA]</scope>
    <source>
        <strain evidence="1 2">120613-1</strain>
    </source>
</reference>
<dbReference type="GO" id="GO:0016787">
    <property type="term" value="F:hydrolase activity"/>
    <property type="evidence" value="ECO:0007669"/>
    <property type="project" value="UniProtKB-KW"/>
</dbReference>
<dbReference type="NCBIfam" id="TIGR01460">
    <property type="entry name" value="HAD-SF-IIA"/>
    <property type="match status" value="1"/>
</dbReference>
<dbReference type="Proteomes" id="UP000276215">
    <property type="component" value="Unassembled WGS sequence"/>
</dbReference>
<dbReference type="SUPFAM" id="SSF56784">
    <property type="entry name" value="HAD-like"/>
    <property type="match status" value="1"/>
</dbReference>
<keyword evidence="1" id="KW-0378">Hydrolase</keyword>
<dbReference type="OrthoDB" id="10251048at2759"/>